<organism evidence="3 4">
    <name type="scientific">Anaerotignum lactatifermentans</name>
    <dbReference type="NCBI Taxonomy" id="160404"/>
    <lineage>
        <taxon>Bacteria</taxon>
        <taxon>Bacillati</taxon>
        <taxon>Bacillota</taxon>
        <taxon>Clostridia</taxon>
        <taxon>Lachnospirales</taxon>
        <taxon>Anaerotignaceae</taxon>
        <taxon>Anaerotignum</taxon>
    </lineage>
</organism>
<dbReference type="Gene3D" id="3.40.630.10">
    <property type="entry name" value="Zn peptidases"/>
    <property type="match status" value="2"/>
</dbReference>
<dbReference type="PIRSF" id="PIRSF016599">
    <property type="entry name" value="Xaa-His_dipept"/>
    <property type="match status" value="1"/>
</dbReference>
<evidence type="ECO:0000256" key="1">
    <source>
        <dbReference type="SAM" id="Coils"/>
    </source>
</evidence>
<dbReference type="PRINTS" id="PR00934">
    <property type="entry name" value="XHISDIPTASE"/>
</dbReference>
<dbReference type="EMBL" id="JACSNV010000019">
    <property type="protein sequence ID" value="MBM6878694.1"/>
    <property type="molecule type" value="Genomic_DNA"/>
</dbReference>
<proteinExistence type="predicted"/>
<evidence type="ECO:0000259" key="2">
    <source>
        <dbReference type="Pfam" id="PF07687"/>
    </source>
</evidence>
<reference evidence="3 4" key="1">
    <citation type="journal article" date="2021" name="Sci. Rep.">
        <title>The distribution of antibiotic resistance genes in chicken gut microbiota commensals.</title>
        <authorList>
            <person name="Juricova H."/>
            <person name="Matiasovicova J."/>
            <person name="Kubasova T."/>
            <person name="Cejkova D."/>
            <person name="Rychlik I."/>
        </authorList>
    </citation>
    <scope>NUCLEOTIDE SEQUENCE [LARGE SCALE GENOMIC DNA]</scope>
    <source>
        <strain evidence="3 4">An431b</strain>
    </source>
</reference>
<keyword evidence="4" id="KW-1185">Reference proteome</keyword>
<dbReference type="RefSeq" id="WP_205134369.1">
    <property type="nucleotide sequence ID" value="NZ_JACSNT010000017.1"/>
</dbReference>
<dbReference type="PANTHER" id="PTHR43501:SF1">
    <property type="entry name" value="CYTOSOL NON-SPECIFIC DIPEPTIDASE"/>
    <property type="match status" value="1"/>
</dbReference>
<dbReference type="CDD" id="cd03890">
    <property type="entry name" value="M20_pepD"/>
    <property type="match status" value="1"/>
</dbReference>
<dbReference type="InterPro" id="IPR001160">
    <property type="entry name" value="Peptidase_M20C"/>
</dbReference>
<dbReference type="InterPro" id="IPR002933">
    <property type="entry name" value="Peptidase_M20"/>
</dbReference>
<comment type="caution">
    <text evidence="3">The sequence shown here is derived from an EMBL/GenBank/DDBJ whole genome shotgun (WGS) entry which is preliminary data.</text>
</comment>
<dbReference type="Pfam" id="PF01546">
    <property type="entry name" value="Peptidase_M20"/>
    <property type="match status" value="1"/>
</dbReference>
<feature type="domain" description="Peptidase M20 dimerisation" evidence="2">
    <location>
        <begin position="208"/>
        <end position="293"/>
    </location>
</feature>
<accession>A0ABS2GB49</accession>
<keyword evidence="1" id="KW-0175">Coiled coil</keyword>
<dbReference type="NCBIfam" id="TIGR01893">
    <property type="entry name" value="aa-his-dipept"/>
    <property type="match status" value="1"/>
</dbReference>
<dbReference type="PANTHER" id="PTHR43501">
    <property type="entry name" value="CYTOSOL NON-SPECIFIC DIPEPTIDASE"/>
    <property type="match status" value="1"/>
</dbReference>
<name>A0ABS2GB49_9FIRM</name>
<sequence length="484" mass="53053">MRILDGLGTDNVFYFFEEITRIPHGSGNEGPLAAYLMAFAQERGLECRKDNAGNVVIKKPGTAGYEKSPAVILQGHMDMVCEKLAGVEHDFTTEPLQLEIDGDLIRAKGTTLGADNGIAVAYMLAALDAGDMAHPPLEAVFTTGEETGMEGAKGLDCSDLKGKYLINMDTEEEGKFLISCCGGRREQIVLPVEYVEKKEGQQAYLLTIKGLKGGHSGSDIHLNRASANKLLGRILHGLAENVSYDLVRVDGGNMDNAICREAEAVLMVTEAEAKKAAAAVAEAEKMLKEEYRRSDGDMIVTWESLREQVSHMMTEDTKQKVISILMLLPFGVESMSMEVEGLVESSSNPGILKTEGNAVYFDNAVRSSVASKKELICQQIHTLAKLCGGKCESRADYPGWMYQEDSRLLTVLEEAYRRTAGKEPERVAIHAGVECGLFAEKMPWLDMVSLGPEMYDVHTPDERLSISSVKRTWELLKATLAELK</sequence>
<dbReference type="SUPFAM" id="SSF53187">
    <property type="entry name" value="Zn-dependent exopeptidases"/>
    <property type="match status" value="1"/>
</dbReference>
<evidence type="ECO:0000313" key="4">
    <source>
        <dbReference type="Proteomes" id="UP000729290"/>
    </source>
</evidence>
<dbReference type="InterPro" id="IPR011650">
    <property type="entry name" value="Peptidase_M20_dimer"/>
</dbReference>
<dbReference type="Proteomes" id="UP000729290">
    <property type="component" value="Unassembled WGS sequence"/>
</dbReference>
<dbReference type="Pfam" id="PF07687">
    <property type="entry name" value="M20_dimer"/>
    <property type="match status" value="1"/>
</dbReference>
<feature type="coiled-coil region" evidence="1">
    <location>
        <begin position="266"/>
        <end position="293"/>
    </location>
</feature>
<protein>
    <submittedName>
        <fullName evidence="3">Aminoacyl-histidine dipeptidase</fullName>
    </submittedName>
</protein>
<evidence type="ECO:0000313" key="3">
    <source>
        <dbReference type="EMBL" id="MBM6878694.1"/>
    </source>
</evidence>
<gene>
    <name evidence="3" type="ORF">H9X83_11065</name>
</gene>